<dbReference type="InterPro" id="IPR006860">
    <property type="entry name" value="FecR"/>
</dbReference>
<feature type="domain" description="Protein FecR C-terminal" evidence="2">
    <location>
        <begin position="337"/>
        <end position="402"/>
    </location>
</feature>
<dbReference type="GO" id="GO:0016989">
    <property type="term" value="F:sigma factor antagonist activity"/>
    <property type="evidence" value="ECO:0007669"/>
    <property type="project" value="TreeGrafter"/>
</dbReference>
<dbReference type="Gene3D" id="2.60.120.1440">
    <property type="match status" value="1"/>
</dbReference>
<dbReference type="Pfam" id="PF16344">
    <property type="entry name" value="FecR_C"/>
    <property type="match status" value="1"/>
</dbReference>
<dbReference type="PANTHER" id="PTHR30273:SF2">
    <property type="entry name" value="PROTEIN FECR"/>
    <property type="match status" value="1"/>
</dbReference>
<dbReference type="FunFam" id="2.60.120.1440:FF:000001">
    <property type="entry name" value="Putative anti-sigma factor"/>
    <property type="match status" value="1"/>
</dbReference>
<dbReference type="Proteomes" id="UP000323994">
    <property type="component" value="Unassembled WGS sequence"/>
</dbReference>
<accession>A0A5M8QZB8</accession>
<evidence type="ECO:0000259" key="2">
    <source>
        <dbReference type="Pfam" id="PF16344"/>
    </source>
</evidence>
<feature type="domain" description="FecR protein" evidence="1">
    <location>
        <begin position="193"/>
        <end position="288"/>
    </location>
</feature>
<organism evidence="3 4">
    <name type="scientific">Dyadobacter flavalbus</name>
    <dbReference type="NCBI Taxonomy" id="2579942"/>
    <lineage>
        <taxon>Bacteria</taxon>
        <taxon>Pseudomonadati</taxon>
        <taxon>Bacteroidota</taxon>
        <taxon>Cytophagia</taxon>
        <taxon>Cytophagales</taxon>
        <taxon>Spirosomataceae</taxon>
        <taxon>Dyadobacter</taxon>
    </lineage>
</organism>
<dbReference type="Pfam" id="PF04773">
    <property type="entry name" value="FecR"/>
    <property type="match status" value="1"/>
</dbReference>
<dbReference type="Gene3D" id="3.55.50.30">
    <property type="match status" value="1"/>
</dbReference>
<proteinExistence type="predicted"/>
<dbReference type="OrthoDB" id="1452822at2"/>
<sequence length="413" mass="46200">MVNREEIQQLLEAYLFNRANREELDKLLAIFSTLDDAEFEEVVRQAMRDDAHTLNADFIDNRVEQLYPQILSKVRESSQESAEPTGESKPVVRWIWWKVAAAAASFLLLMWVGAKFRHRDVPQKEIAAEVTTNQIVAGGNRATLTLADGRKVDLSDRQQGIVIGKHIRYLDGTEVIDSAADGKTYSPDIQHFTLATPNGGQYQLSLPDGSRVWLNASSSITYPGAFNGGKREVTLHGEAYFEVAKDAAKPFIVNTEKQRVTVLGTSFNINAYSNENLSKTTLLTGSVRVNAKADGVVSKNEQVLRPSQQSIIGDNGRTVAVLIVDPTTAVAWKNGLFDFHGLNIDEAMKQIERWYDVRVTYQGPRPTAYLGGKMSRGVRLSTFLEFLEKDFNIKAEIQRDRTLILNIPKDTNH</sequence>
<dbReference type="EMBL" id="VBSN01000032">
    <property type="protein sequence ID" value="KAA6439753.1"/>
    <property type="molecule type" value="Genomic_DNA"/>
</dbReference>
<dbReference type="AlphaFoldDB" id="A0A5M8QZB8"/>
<name>A0A5M8QZB8_9BACT</name>
<dbReference type="PANTHER" id="PTHR30273">
    <property type="entry name" value="PERIPLASMIC SIGNAL SENSOR AND SIGMA FACTOR ACTIVATOR FECR-RELATED"/>
    <property type="match status" value="1"/>
</dbReference>
<comment type="caution">
    <text evidence="3">The sequence shown here is derived from an EMBL/GenBank/DDBJ whole genome shotgun (WGS) entry which is preliminary data.</text>
</comment>
<evidence type="ECO:0000313" key="4">
    <source>
        <dbReference type="Proteomes" id="UP000323994"/>
    </source>
</evidence>
<evidence type="ECO:0000313" key="3">
    <source>
        <dbReference type="EMBL" id="KAA6439753.1"/>
    </source>
</evidence>
<reference evidence="3 4" key="1">
    <citation type="submission" date="2019-05" db="EMBL/GenBank/DDBJ databases">
        <authorList>
            <person name="Qu J.-H."/>
        </authorList>
    </citation>
    <scope>NUCLEOTIDE SEQUENCE [LARGE SCALE GENOMIC DNA]</scope>
    <source>
        <strain evidence="3 4">NS28</strain>
    </source>
</reference>
<protein>
    <submittedName>
        <fullName evidence="3">DUF4974 domain-containing protein</fullName>
    </submittedName>
</protein>
<dbReference type="InterPro" id="IPR012373">
    <property type="entry name" value="Ferrdict_sens_TM"/>
</dbReference>
<gene>
    <name evidence="3" type="ORF">FEM33_10755</name>
</gene>
<dbReference type="RefSeq" id="WP_138279454.1">
    <property type="nucleotide sequence ID" value="NZ_VBSN01000032.1"/>
</dbReference>
<evidence type="ECO:0000259" key="1">
    <source>
        <dbReference type="Pfam" id="PF04773"/>
    </source>
</evidence>
<keyword evidence="4" id="KW-1185">Reference proteome</keyword>
<dbReference type="InterPro" id="IPR032508">
    <property type="entry name" value="FecR_C"/>
</dbReference>